<organism evidence="2 3">
    <name type="scientific">Melanomma pulvis-pyrius CBS 109.77</name>
    <dbReference type="NCBI Taxonomy" id="1314802"/>
    <lineage>
        <taxon>Eukaryota</taxon>
        <taxon>Fungi</taxon>
        <taxon>Dikarya</taxon>
        <taxon>Ascomycota</taxon>
        <taxon>Pezizomycotina</taxon>
        <taxon>Dothideomycetes</taxon>
        <taxon>Pleosporomycetidae</taxon>
        <taxon>Pleosporales</taxon>
        <taxon>Melanommataceae</taxon>
        <taxon>Melanomma</taxon>
    </lineage>
</organism>
<dbReference type="EMBL" id="MU001973">
    <property type="protein sequence ID" value="KAF2792360.1"/>
    <property type="molecule type" value="Genomic_DNA"/>
</dbReference>
<protein>
    <recommendedName>
        <fullName evidence="1">SnoaL-like domain-containing protein</fullName>
    </recommendedName>
</protein>
<dbReference type="InterPro" id="IPR037401">
    <property type="entry name" value="SnoaL-like"/>
</dbReference>
<evidence type="ECO:0000313" key="3">
    <source>
        <dbReference type="Proteomes" id="UP000799757"/>
    </source>
</evidence>
<feature type="domain" description="SnoaL-like" evidence="1">
    <location>
        <begin position="5"/>
        <end position="131"/>
    </location>
</feature>
<sequence length="215" mass="24561">MATIEAADIADITNLLKRERFHRDTAQWDSCRAAFHPNAPLTYINVAWYEGDVKDFLRRSAKVHQGKVNIIHSSFDPVEIRVRGHRATSEAFCQVTSSLTIGDIDYELASHMRLATRLEKSLDSNQWYILSLEAIYVRDRLVSTFPGSSAASQLTMTQEVQAYPKSYRHLAFVMLNRGLKPRPDLPHEDDQESVRRVLDRNRAFLDGAEEEIVKG</sequence>
<dbReference type="Pfam" id="PF13577">
    <property type="entry name" value="SnoaL_4"/>
    <property type="match status" value="1"/>
</dbReference>
<accession>A0A6A6X768</accession>
<evidence type="ECO:0000259" key="1">
    <source>
        <dbReference type="Pfam" id="PF13577"/>
    </source>
</evidence>
<name>A0A6A6X768_9PLEO</name>
<dbReference type="Proteomes" id="UP000799757">
    <property type="component" value="Unassembled WGS sequence"/>
</dbReference>
<proteinExistence type="predicted"/>
<reference evidence="2" key="1">
    <citation type="journal article" date="2020" name="Stud. Mycol.">
        <title>101 Dothideomycetes genomes: a test case for predicting lifestyles and emergence of pathogens.</title>
        <authorList>
            <person name="Haridas S."/>
            <person name="Albert R."/>
            <person name="Binder M."/>
            <person name="Bloem J."/>
            <person name="Labutti K."/>
            <person name="Salamov A."/>
            <person name="Andreopoulos B."/>
            <person name="Baker S."/>
            <person name="Barry K."/>
            <person name="Bills G."/>
            <person name="Bluhm B."/>
            <person name="Cannon C."/>
            <person name="Castanera R."/>
            <person name="Culley D."/>
            <person name="Daum C."/>
            <person name="Ezra D."/>
            <person name="Gonzalez J."/>
            <person name="Henrissat B."/>
            <person name="Kuo A."/>
            <person name="Liang C."/>
            <person name="Lipzen A."/>
            <person name="Lutzoni F."/>
            <person name="Magnuson J."/>
            <person name="Mondo S."/>
            <person name="Nolan M."/>
            <person name="Ohm R."/>
            <person name="Pangilinan J."/>
            <person name="Park H.-J."/>
            <person name="Ramirez L."/>
            <person name="Alfaro M."/>
            <person name="Sun H."/>
            <person name="Tritt A."/>
            <person name="Yoshinaga Y."/>
            <person name="Zwiers L.-H."/>
            <person name="Turgeon B."/>
            <person name="Goodwin S."/>
            <person name="Spatafora J."/>
            <person name="Crous P."/>
            <person name="Grigoriev I."/>
        </authorList>
    </citation>
    <scope>NUCLEOTIDE SEQUENCE</scope>
    <source>
        <strain evidence="2">CBS 109.77</strain>
    </source>
</reference>
<evidence type="ECO:0000313" key="2">
    <source>
        <dbReference type="EMBL" id="KAF2792360.1"/>
    </source>
</evidence>
<dbReference type="SUPFAM" id="SSF54427">
    <property type="entry name" value="NTF2-like"/>
    <property type="match status" value="1"/>
</dbReference>
<keyword evidence="3" id="KW-1185">Reference proteome</keyword>
<dbReference type="Gene3D" id="3.10.450.50">
    <property type="match status" value="1"/>
</dbReference>
<dbReference type="InterPro" id="IPR032710">
    <property type="entry name" value="NTF2-like_dom_sf"/>
</dbReference>
<dbReference type="AlphaFoldDB" id="A0A6A6X768"/>
<gene>
    <name evidence="2" type="ORF">K505DRAFT_362969</name>
</gene>
<dbReference type="OrthoDB" id="3724021at2759"/>